<dbReference type="SMART" id="SM00254">
    <property type="entry name" value="ShKT"/>
    <property type="match status" value="3"/>
</dbReference>
<protein>
    <recommendedName>
        <fullName evidence="2">ShKT domain-containing protein</fullName>
    </recommendedName>
</protein>
<sequence>MDWNADSSSLLVQSSEDEVFIYKSLSGELSPHELLEQKPFRVQLRLPHLHLIQAICWDVFTDSLYAVLQGKHTALYSFKAETLKDYQNDQPLTTDTRQERSRSVDRRLGGVVCGDGNSMCADWAKAGNCKKSSSRDYMVQNCKLSCQLCDEQSSYAPMCQDTRRECSVWAAAGQCSKRPDYMHKNCAASCNRCPSGGTTQGGDRTQNDQAAVTKASVCKDRSEYCSRWADGNKCIDRKDYMNLKCPKSCGLCGQSKLITASRTEAKCKDQSE</sequence>
<feature type="domain" description="ShKT" evidence="2">
    <location>
        <begin position="159"/>
        <end position="193"/>
    </location>
</feature>
<organism evidence="3 4">
    <name type="scientific">Bugula neritina</name>
    <name type="common">Brown bryozoan</name>
    <name type="synonym">Sertularia neritina</name>
    <dbReference type="NCBI Taxonomy" id="10212"/>
    <lineage>
        <taxon>Eukaryota</taxon>
        <taxon>Metazoa</taxon>
        <taxon>Spiralia</taxon>
        <taxon>Lophotrochozoa</taxon>
        <taxon>Bryozoa</taxon>
        <taxon>Gymnolaemata</taxon>
        <taxon>Cheilostomatida</taxon>
        <taxon>Flustrina</taxon>
        <taxon>Buguloidea</taxon>
        <taxon>Bugulidae</taxon>
        <taxon>Bugula</taxon>
    </lineage>
</organism>
<dbReference type="PANTHER" id="PTHR21724">
    <property type="entry name" value="SHKT DOMAIN-CONTAINING PROTEIN"/>
    <property type="match status" value="1"/>
</dbReference>
<dbReference type="AlphaFoldDB" id="A0A7J7J715"/>
<dbReference type="OrthoDB" id="6132182at2759"/>
<evidence type="ECO:0000313" key="4">
    <source>
        <dbReference type="Proteomes" id="UP000593567"/>
    </source>
</evidence>
<proteinExistence type="predicted"/>
<accession>A0A7J7J715</accession>
<evidence type="ECO:0000259" key="2">
    <source>
        <dbReference type="PROSITE" id="PS51670"/>
    </source>
</evidence>
<feature type="disulfide bond" evidence="1">
    <location>
        <begin position="159"/>
        <end position="193"/>
    </location>
</feature>
<keyword evidence="4" id="KW-1185">Reference proteome</keyword>
<feature type="domain" description="ShKT" evidence="2">
    <location>
        <begin position="218"/>
        <end position="252"/>
    </location>
</feature>
<comment type="caution">
    <text evidence="1">Lacks conserved residue(s) required for the propagation of feature annotation.</text>
</comment>
<dbReference type="Proteomes" id="UP000593567">
    <property type="component" value="Unassembled WGS sequence"/>
</dbReference>
<reference evidence="3" key="1">
    <citation type="submission" date="2020-06" db="EMBL/GenBank/DDBJ databases">
        <title>Draft genome of Bugula neritina, a colonial animal packing powerful symbionts and potential medicines.</title>
        <authorList>
            <person name="Rayko M."/>
        </authorList>
    </citation>
    <scope>NUCLEOTIDE SEQUENCE [LARGE SCALE GENOMIC DNA]</scope>
    <source>
        <strain evidence="3">Kwan_BN1</strain>
    </source>
</reference>
<evidence type="ECO:0000256" key="1">
    <source>
        <dbReference type="PROSITE-ProRule" id="PRU01005"/>
    </source>
</evidence>
<feature type="domain" description="ShKT" evidence="2">
    <location>
        <begin position="113"/>
        <end position="149"/>
    </location>
</feature>
<keyword evidence="1" id="KW-1015">Disulfide bond</keyword>
<dbReference type="PROSITE" id="PS51670">
    <property type="entry name" value="SHKT"/>
    <property type="match status" value="3"/>
</dbReference>
<evidence type="ECO:0000313" key="3">
    <source>
        <dbReference type="EMBL" id="KAF6021923.1"/>
    </source>
</evidence>
<name>A0A7J7J715_BUGNE</name>
<gene>
    <name evidence="3" type="ORF">EB796_019770</name>
</gene>
<dbReference type="PANTHER" id="PTHR21724:SF109">
    <property type="entry name" value="SHKT DOMAIN-CONTAINING PROTEIN"/>
    <property type="match status" value="1"/>
</dbReference>
<dbReference type="Gene3D" id="1.10.10.1940">
    <property type="match status" value="3"/>
</dbReference>
<dbReference type="Pfam" id="PF01549">
    <property type="entry name" value="ShK"/>
    <property type="match status" value="3"/>
</dbReference>
<dbReference type="EMBL" id="VXIV02002935">
    <property type="protein sequence ID" value="KAF6021923.1"/>
    <property type="molecule type" value="Genomic_DNA"/>
</dbReference>
<feature type="disulfide bond" evidence="1">
    <location>
        <begin position="218"/>
        <end position="252"/>
    </location>
</feature>
<comment type="caution">
    <text evidence="3">The sequence shown here is derived from an EMBL/GenBank/DDBJ whole genome shotgun (WGS) entry which is preliminary data.</text>
</comment>
<dbReference type="InterPro" id="IPR003582">
    <property type="entry name" value="ShKT_dom"/>
</dbReference>